<keyword evidence="2" id="KW-1185">Reference proteome</keyword>
<evidence type="ECO:0000313" key="1">
    <source>
        <dbReference type="EMBL" id="MBA2115343.1"/>
    </source>
</evidence>
<name>A0A7V9A7J1_9BACT</name>
<proteinExistence type="predicted"/>
<gene>
    <name evidence="1" type="ORF">HOV93_25170</name>
</gene>
<dbReference type="EMBL" id="JABRWO010000006">
    <property type="protein sequence ID" value="MBA2115343.1"/>
    <property type="molecule type" value="Genomic_DNA"/>
</dbReference>
<dbReference type="AlphaFoldDB" id="A0A7V9A7J1"/>
<sequence>MIKHVPDGNYHAFIRAKELDPKFDFQYYLEARHDSGGEFWPNWQIETPYVVVPVVSP</sequence>
<reference evidence="1 2" key="1">
    <citation type="submission" date="2020-05" db="EMBL/GenBank/DDBJ databases">
        <title>Bremerella alba sp. nov., a novel planctomycete isolated from the surface of the macroalga Fucus spiralis.</title>
        <authorList>
            <person name="Godinho O."/>
            <person name="Botelho R."/>
            <person name="Albuquerque L."/>
            <person name="Wiegand S."/>
            <person name="Da Costa M.S."/>
            <person name="Lobo-Da-Cunha A."/>
            <person name="Jogler C."/>
            <person name="Lage O.M."/>
        </authorList>
    </citation>
    <scope>NUCLEOTIDE SEQUENCE [LARGE SCALE GENOMIC DNA]</scope>
    <source>
        <strain evidence="1 2">FF15</strain>
    </source>
</reference>
<evidence type="ECO:0000313" key="2">
    <source>
        <dbReference type="Proteomes" id="UP000551616"/>
    </source>
</evidence>
<dbReference type="Proteomes" id="UP000551616">
    <property type="component" value="Unassembled WGS sequence"/>
</dbReference>
<protein>
    <submittedName>
        <fullName evidence="1">Uncharacterized protein</fullName>
    </submittedName>
</protein>
<comment type="caution">
    <text evidence="1">The sequence shown here is derived from an EMBL/GenBank/DDBJ whole genome shotgun (WGS) entry which is preliminary data.</text>
</comment>
<organism evidence="1 2">
    <name type="scientific">Bremerella alba</name>
    <dbReference type="NCBI Taxonomy" id="980252"/>
    <lineage>
        <taxon>Bacteria</taxon>
        <taxon>Pseudomonadati</taxon>
        <taxon>Planctomycetota</taxon>
        <taxon>Planctomycetia</taxon>
        <taxon>Pirellulales</taxon>
        <taxon>Pirellulaceae</taxon>
        <taxon>Bremerella</taxon>
    </lineage>
</organism>
<dbReference type="RefSeq" id="WP_207396769.1">
    <property type="nucleotide sequence ID" value="NZ_JABRWO010000006.1"/>
</dbReference>
<accession>A0A7V9A7J1</accession>